<dbReference type="InterPro" id="IPR032687">
    <property type="entry name" value="AraC-type_N"/>
</dbReference>
<organism evidence="5 6">
    <name type="scientific">Stenotrophobium rhamnosiphilum</name>
    <dbReference type="NCBI Taxonomy" id="2029166"/>
    <lineage>
        <taxon>Bacteria</taxon>
        <taxon>Pseudomonadati</taxon>
        <taxon>Pseudomonadota</taxon>
        <taxon>Gammaproteobacteria</taxon>
        <taxon>Nevskiales</taxon>
        <taxon>Nevskiaceae</taxon>
        <taxon>Stenotrophobium</taxon>
    </lineage>
</organism>
<dbReference type="Gene3D" id="1.10.10.60">
    <property type="entry name" value="Homeodomain-like"/>
    <property type="match status" value="1"/>
</dbReference>
<evidence type="ECO:0000313" key="5">
    <source>
        <dbReference type="EMBL" id="PTU30417.1"/>
    </source>
</evidence>
<keyword evidence="3" id="KW-0804">Transcription</keyword>
<sequence length="357" mass="39556">MTDGNFYSLEGPLDSMPVKRQMRAANLTGFGDVVRNLGGDPRSILERHNIDPRAMRDPDFYIDSQSLVNALEYCSTSFNDSLFGLKLAQHQEPEIFGSVAALCRSAGSVREALESFINYIPVVHSPVAVLELAEGQETTELRWYSKTDLGQTNQANYKATLLILKLLKQIGGQNFRPSYVNLAVDARQKDLPELASKFGCPFHSRASTNAIAFPSAVMDRAVGSSNRLLFRLLGGYLGRVREASRTTILERVEDYVRGSLPSGNCSIEHCADKLGTSVRTLQANLSDSGLRFSDILEKQRIDLARVHLESGELSLDDVADILGYSEQSSFGRAFKRWTGSTPKQYRKNLESPKIATH</sequence>
<keyword evidence="1" id="KW-0805">Transcription regulation</keyword>
<dbReference type="GO" id="GO:0000976">
    <property type="term" value="F:transcription cis-regulatory region binding"/>
    <property type="evidence" value="ECO:0007669"/>
    <property type="project" value="TreeGrafter"/>
</dbReference>
<name>A0A2T5MCY3_9GAMM</name>
<dbReference type="SMART" id="SM00342">
    <property type="entry name" value="HTH_ARAC"/>
    <property type="match status" value="1"/>
</dbReference>
<dbReference type="SUPFAM" id="SSF46689">
    <property type="entry name" value="Homeodomain-like"/>
    <property type="match status" value="1"/>
</dbReference>
<dbReference type="PANTHER" id="PTHR47894:SF4">
    <property type="entry name" value="HTH-TYPE TRANSCRIPTIONAL REGULATOR GADX"/>
    <property type="match status" value="1"/>
</dbReference>
<keyword evidence="2" id="KW-0238">DNA-binding</keyword>
<dbReference type="InterPro" id="IPR009057">
    <property type="entry name" value="Homeodomain-like_sf"/>
</dbReference>
<dbReference type="PROSITE" id="PS00041">
    <property type="entry name" value="HTH_ARAC_FAMILY_1"/>
    <property type="match status" value="1"/>
</dbReference>
<proteinExistence type="predicted"/>
<evidence type="ECO:0000256" key="2">
    <source>
        <dbReference type="ARBA" id="ARBA00023125"/>
    </source>
</evidence>
<dbReference type="Pfam" id="PF12625">
    <property type="entry name" value="Arabinose_bd"/>
    <property type="match status" value="1"/>
</dbReference>
<dbReference type="RefSeq" id="WP_107940787.1">
    <property type="nucleotide sequence ID" value="NZ_QANS01000005.1"/>
</dbReference>
<dbReference type="PANTHER" id="PTHR47894">
    <property type="entry name" value="HTH-TYPE TRANSCRIPTIONAL REGULATOR GADX"/>
    <property type="match status" value="1"/>
</dbReference>
<dbReference type="GO" id="GO:0003700">
    <property type="term" value="F:DNA-binding transcription factor activity"/>
    <property type="evidence" value="ECO:0007669"/>
    <property type="project" value="InterPro"/>
</dbReference>
<dbReference type="PROSITE" id="PS01124">
    <property type="entry name" value="HTH_ARAC_FAMILY_2"/>
    <property type="match status" value="1"/>
</dbReference>
<dbReference type="AlphaFoldDB" id="A0A2T5MCY3"/>
<reference evidence="5 6" key="1">
    <citation type="submission" date="2018-04" db="EMBL/GenBank/DDBJ databases">
        <title>Novel species isolated from glacier.</title>
        <authorList>
            <person name="Liu Q."/>
            <person name="Xin Y.-H."/>
        </authorList>
    </citation>
    <scope>NUCLEOTIDE SEQUENCE [LARGE SCALE GENOMIC DNA]</scope>
    <source>
        <strain evidence="5 6">GT1R17</strain>
    </source>
</reference>
<dbReference type="EMBL" id="QANS01000005">
    <property type="protein sequence ID" value="PTU30417.1"/>
    <property type="molecule type" value="Genomic_DNA"/>
</dbReference>
<dbReference type="GO" id="GO:0005829">
    <property type="term" value="C:cytosol"/>
    <property type="evidence" value="ECO:0007669"/>
    <property type="project" value="TreeGrafter"/>
</dbReference>
<protein>
    <submittedName>
        <fullName evidence="5">AraC family transcriptional regulator</fullName>
    </submittedName>
</protein>
<dbReference type="InterPro" id="IPR018062">
    <property type="entry name" value="HTH_AraC-typ_CS"/>
</dbReference>
<keyword evidence="6" id="KW-1185">Reference proteome</keyword>
<gene>
    <name evidence="5" type="ORF">CJD38_12890</name>
</gene>
<feature type="domain" description="HTH araC/xylS-type" evidence="4">
    <location>
        <begin position="250"/>
        <end position="348"/>
    </location>
</feature>
<evidence type="ECO:0000256" key="1">
    <source>
        <dbReference type="ARBA" id="ARBA00023015"/>
    </source>
</evidence>
<evidence type="ECO:0000259" key="4">
    <source>
        <dbReference type="PROSITE" id="PS01124"/>
    </source>
</evidence>
<dbReference type="PRINTS" id="PR00032">
    <property type="entry name" value="HTHARAC"/>
</dbReference>
<dbReference type="OrthoDB" id="6816069at2"/>
<dbReference type="Proteomes" id="UP000244248">
    <property type="component" value="Unassembled WGS sequence"/>
</dbReference>
<dbReference type="InterPro" id="IPR020449">
    <property type="entry name" value="Tscrpt_reg_AraC-type_HTH"/>
</dbReference>
<comment type="caution">
    <text evidence="5">The sequence shown here is derived from an EMBL/GenBank/DDBJ whole genome shotgun (WGS) entry which is preliminary data.</text>
</comment>
<evidence type="ECO:0000313" key="6">
    <source>
        <dbReference type="Proteomes" id="UP000244248"/>
    </source>
</evidence>
<dbReference type="Pfam" id="PF12833">
    <property type="entry name" value="HTH_18"/>
    <property type="match status" value="1"/>
</dbReference>
<evidence type="ECO:0000256" key="3">
    <source>
        <dbReference type="ARBA" id="ARBA00023163"/>
    </source>
</evidence>
<dbReference type="InterPro" id="IPR018060">
    <property type="entry name" value="HTH_AraC"/>
</dbReference>
<accession>A0A2T5MCY3</accession>